<feature type="compositionally biased region" description="Low complexity" evidence="1">
    <location>
        <begin position="183"/>
        <end position="198"/>
    </location>
</feature>
<evidence type="ECO:0000313" key="2">
    <source>
        <dbReference type="EMBL" id="AKJ31104.1"/>
    </source>
</evidence>
<dbReference type="EMBL" id="CP011371">
    <property type="protein sequence ID" value="AKJ31104.1"/>
    <property type="molecule type" value="Genomic_DNA"/>
</dbReference>
<dbReference type="PANTHER" id="PTHR38043:SF1">
    <property type="entry name" value="PROTEIN HEMX"/>
    <property type="match status" value="1"/>
</dbReference>
<dbReference type="AlphaFoldDB" id="A0A0G3BNS4"/>
<accession>A0A0G3BNS4</accession>
<protein>
    <submittedName>
        <fullName evidence="2">Uroporphyrin-III methyltransferase</fullName>
    </submittedName>
</protein>
<proteinExistence type="predicted"/>
<evidence type="ECO:0000256" key="1">
    <source>
        <dbReference type="SAM" id="MobiDB-lite"/>
    </source>
</evidence>
<name>A0A0G3BNS4_9BURK</name>
<feature type="region of interest" description="Disordered" evidence="1">
    <location>
        <begin position="183"/>
        <end position="205"/>
    </location>
</feature>
<evidence type="ECO:0000313" key="3">
    <source>
        <dbReference type="Proteomes" id="UP000035352"/>
    </source>
</evidence>
<dbReference type="GO" id="GO:0032259">
    <property type="term" value="P:methylation"/>
    <property type="evidence" value="ECO:0007669"/>
    <property type="project" value="UniProtKB-KW"/>
</dbReference>
<dbReference type="InterPro" id="IPR007470">
    <property type="entry name" value="HemX"/>
</dbReference>
<dbReference type="PATRIC" id="fig|413882.6.peg.4612"/>
<dbReference type="STRING" id="413882.AAW51_4413"/>
<dbReference type="GO" id="GO:0008168">
    <property type="term" value="F:methyltransferase activity"/>
    <property type="evidence" value="ECO:0007669"/>
    <property type="project" value="UniProtKB-KW"/>
</dbReference>
<dbReference type="PANTHER" id="PTHR38043">
    <property type="entry name" value="PROTEIN HEMX"/>
    <property type="match status" value="1"/>
</dbReference>
<keyword evidence="3" id="KW-1185">Reference proteome</keyword>
<dbReference type="KEGG" id="pbh:AAW51_4413"/>
<reference evidence="2 3" key="1">
    <citation type="submission" date="2015-05" db="EMBL/GenBank/DDBJ databases">
        <authorList>
            <person name="Tang B."/>
            <person name="Yu Y."/>
        </authorList>
    </citation>
    <scope>NUCLEOTIDE SEQUENCE [LARGE SCALE GENOMIC DNA]</scope>
    <source>
        <strain evidence="2 3">DSM 7029</strain>
    </source>
</reference>
<gene>
    <name evidence="2" type="primary">hemX</name>
    <name evidence="2" type="ORF">AAW51_4413</name>
</gene>
<organism evidence="2 3">
    <name type="scientific">Caldimonas brevitalea</name>
    <dbReference type="NCBI Taxonomy" id="413882"/>
    <lineage>
        <taxon>Bacteria</taxon>
        <taxon>Pseudomonadati</taxon>
        <taxon>Pseudomonadota</taxon>
        <taxon>Betaproteobacteria</taxon>
        <taxon>Burkholderiales</taxon>
        <taxon>Sphaerotilaceae</taxon>
        <taxon>Caldimonas</taxon>
    </lineage>
</organism>
<keyword evidence="2" id="KW-0808">Transferase</keyword>
<dbReference type="Pfam" id="PF04375">
    <property type="entry name" value="HemX"/>
    <property type="match status" value="1"/>
</dbReference>
<keyword evidence="2" id="KW-0489">Methyltransferase</keyword>
<sequence>MLLLCGASLVLAYQAQQRVQSLEQDLVRRQQDSQDQSTEARALARQAQDISRDASAKVALVEARLAEVALQRGQLEELMQSLSRSRDENLVVDIDAGLRLAVQQAVITGSAEPLVVALRSADERLQRVNQPRLEGVRRAIARDLERVRSVGVADVSALVIKLDEAARLVDEVPLLASVGEGAEAAAGPTKTAGPGTPGSKANGGARGHGVVNGVVPPAREPDVIPWWQRAAHKAWNEVRTLVRVSRIDRPEAMLIAPEETFFLRENLKLRLLNARLALLSRQFETVQSDLHSAQEALDRYFERGSRRWVLLNELVRQVMAQAVHSSVPRPDDSFTALAAAAAGR</sequence>
<dbReference type="Proteomes" id="UP000035352">
    <property type="component" value="Chromosome"/>
</dbReference>